<keyword evidence="5" id="KW-0472">Membrane</keyword>
<evidence type="ECO:0000256" key="4">
    <source>
        <dbReference type="ARBA" id="ARBA00023134"/>
    </source>
</evidence>
<dbReference type="RefSeq" id="WP_071235587.1">
    <property type="nucleotide sequence ID" value="NZ_KV861321.1"/>
</dbReference>
<evidence type="ECO:0000256" key="5">
    <source>
        <dbReference type="ARBA" id="ARBA00023136"/>
    </source>
</evidence>
<reference evidence="8 9" key="1">
    <citation type="submission" date="2016-09" db="EMBL/GenBank/DDBJ databases">
        <title>Isolation, identification and antibiotic sensitivity analysis of bacterial pathogen from juvenile Hippocampus erectus with tail-rotted disease.</title>
        <authorList>
            <person name="Yang Q."/>
        </authorList>
    </citation>
    <scope>NUCLEOTIDE SEQUENCE [LARGE SCALE GENOMIC DNA]</scope>
    <source>
        <strain evidence="8 9">HM-10</strain>
    </source>
</reference>
<comment type="subcellular location">
    <subcellularLocation>
        <location evidence="1">Membrane</location>
    </subcellularLocation>
</comment>
<name>A0ABX3DDP3_9VIBR</name>
<protein>
    <recommendedName>
        <fullName evidence="7">Dynamin N-terminal domain-containing protein</fullName>
    </recommendedName>
</protein>
<organism evidence="8 9">
    <name type="scientific">Vibrio rotiferianus</name>
    <dbReference type="NCBI Taxonomy" id="190895"/>
    <lineage>
        <taxon>Bacteria</taxon>
        <taxon>Pseudomonadati</taxon>
        <taxon>Pseudomonadota</taxon>
        <taxon>Gammaproteobacteria</taxon>
        <taxon>Vibrionales</taxon>
        <taxon>Vibrionaceae</taxon>
        <taxon>Vibrio</taxon>
    </lineage>
</organism>
<proteinExistence type="predicted"/>
<evidence type="ECO:0000256" key="6">
    <source>
        <dbReference type="SAM" id="Coils"/>
    </source>
</evidence>
<dbReference type="PANTHER" id="PTHR10465">
    <property type="entry name" value="TRANSMEMBRANE GTPASE FZO1"/>
    <property type="match status" value="1"/>
</dbReference>
<dbReference type="EMBL" id="MKFT01000003">
    <property type="protein sequence ID" value="OHY95380.1"/>
    <property type="molecule type" value="Genomic_DNA"/>
</dbReference>
<gene>
    <name evidence="8" type="ORF">BI375_14095</name>
</gene>
<keyword evidence="6" id="KW-0175">Coiled coil</keyword>
<feature type="domain" description="Dynamin N-terminal" evidence="7">
    <location>
        <begin position="43"/>
        <end position="195"/>
    </location>
</feature>
<dbReference type="InterPro" id="IPR045063">
    <property type="entry name" value="Dynamin_N"/>
</dbReference>
<evidence type="ECO:0000313" key="8">
    <source>
        <dbReference type="EMBL" id="OHY95380.1"/>
    </source>
</evidence>
<evidence type="ECO:0000313" key="9">
    <source>
        <dbReference type="Proteomes" id="UP000180133"/>
    </source>
</evidence>
<feature type="coiled-coil region" evidence="6">
    <location>
        <begin position="286"/>
        <end position="313"/>
    </location>
</feature>
<evidence type="ECO:0000256" key="1">
    <source>
        <dbReference type="ARBA" id="ARBA00004370"/>
    </source>
</evidence>
<sequence>MKLKQKVEELLPKISDLANQYGFEQEIEKVITKHHQFKLRLPFVGAFSVGKSTLLNTLLQEKRLLGVEIDPATCLPTELFYSEQERITWVDKTGNTVNLSREDLKNQNYPTSDQDAWVEVGLANPVLEKYQDLVLVDMPGWDSGLAEHSLAIDNYIHLSGAYCLTVRSTDGTLKQSIQEVLTELKMLNKPVVLIISRIDEISLDERQAVVESITEQVTSQLSKAPLKVVTTSARKKQIDGVEEALADVVALSDSIYSELVLKYFLSVFELIETKLNILLNEDNLSVEEAQLECEEVPKQLEELKAQLSDLIAQIENTLPSCIEAAKLNLTNNLKAQLNSLSSSAMNGGSIQNEVTTSLRSAFLTMIEQDFKPKVARQLKSLQNINDIAPTNLDISASFTASESDSDAKGIILSQVISFALTKVLTLVPQLKPFSVVIHAIATLFTSQVDRDMRREQQKEEANHYVLHTLIPQVVSQAESAIQANLEQIVENVKAEISKETERKAANKQESLMQLTEKLNSVKHQDDMQKREYRNSLEDLTQLYEQLKGGS</sequence>
<dbReference type="InterPro" id="IPR027094">
    <property type="entry name" value="Mitofusin_fam"/>
</dbReference>
<accession>A0ABX3DDP3</accession>
<dbReference type="SUPFAM" id="SSF52540">
    <property type="entry name" value="P-loop containing nucleoside triphosphate hydrolases"/>
    <property type="match status" value="1"/>
</dbReference>
<dbReference type="Gene3D" id="3.40.50.300">
    <property type="entry name" value="P-loop containing nucleotide triphosphate hydrolases"/>
    <property type="match status" value="1"/>
</dbReference>
<dbReference type="Proteomes" id="UP000180133">
    <property type="component" value="Unassembled WGS sequence"/>
</dbReference>
<dbReference type="Pfam" id="PF00350">
    <property type="entry name" value="Dynamin_N"/>
    <property type="match status" value="1"/>
</dbReference>
<keyword evidence="9" id="KW-1185">Reference proteome</keyword>
<keyword evidence="2" id="KW-0547">Nucleotide-binding</keyword>
<evidence type="ECO:0000256" key="2">
    <source>
        <dbReference type="ARBA" id="ARBA00022741"/>
    </source>
</evidence>
<keyword evidence="4" id="KW-0342">GTP-binding</keyword>
<dbReference type="InterPro" id="IPR027417">
    <property type="entry name" value="P-loop_NTPase"/>
</dbReference>
<feature type="coiled-coil region" evidence="6">
    <location>
        <begin position="482"/>
        <end position="549"/>
    </location>
</feature>
<evidence type="ECO:0000256" key="3">
    <source>
        <dbReference type="ARBA" id="ARBA00022801"/>
    </source>
</evidence>
<comment type="caution">
    <text evidence="8">The sequence shown here is derived from an EMBL/GenBank/DDBJ whole genome shotgun (WGS) entry which is preliminary data.</text>
</comment>
<dbReference type="PANTHER" id="PTHR10465:SF0">
    <property type="entry name" value="SARCALUMENIN"/>
    <property type="match status" value="1"/>
</dbReference>
<evidence type="ECO:0000259" key="7">
    <source>
        <dbReference type="Pfam" id="PF00350"/>
    </source>
</evidence>
<keyword evidence="3" id="KW-0378">Hydrolase</keyword>